<dbReference type="InterPro" id="IPR029044">
    <property type="entry name" value="Nucleotide-diphossugar_trans"/>
</dbReference>
<organism evidence="5">
    <name type="scientific">freshwater metagenome</name>
    <dbReference type="NCBI Taxonomy" id="449393"/>
    <lineage>
        <taxon>unclassified sequences</taxon>
        <taxon>metagenomes</taxon>
        <taxon>ecological metagenomes</taxon>
    </lineage>
</organism>
<feature type="domain" description="Glycosyltransferase 2-like" evidence="4">
    <location>
        <begin position="7"/>
        <end position="172"/>
    </location>
</feature>
<gene>
    <name evidence="5" type="ORF">UFOPK2598_00469</name>
</gene>
<evidence type="ECO:0000256" key="3">
    <source>
        <dbReference type="ARBA" id="ARBA00022679"/>
    </source>
</evidence>
<proteinExistence type="inferred from homology"/>
<sequence>MRPKVLLIIPTYNESKNITTFLQELGSISKGLSKEYEISILNVDDNSPDGTAQLASDLNIDNFYQIINAKKIGLGPAYICGFDYGLAKDFELFVEMDADGSHSPLELKKLLDTAANYALVIGTRWMPGGKIINWPKYRMFISKLGTYYASRALKLNYRDLTSGYRVLSREFIGSLDLKSISTRGYGFQIEMAFLAHENGFPIAEVPITFVERANGRSKMTFGIVIEAFRFVTRLGLSLRFNKVIRR</sequence>
<dbReference type="Gene3D" id="3.90.550.10">
    <property type="entry name" value="Spore Coat Polysaccharide Biosynthesis Protein SpsA, Chain A"/>
    <property type="match status" value="1"/>
</dbReference>
<evidence type="ECO:0000259" key="4">
    <source>
        <dbReference type="Pfam" id="PF00535"/>
    </source>
</evidence>
<protein>
    <submittedName>
        <fullName evidence="5">Unannotated protein</fullName>
    </submittedName>
</protein>
<reference evidence="5" key="1">
    <citation type="submission" date="2020-05" db="EMBL/GenBank/DDBJ databases">
        <authorList>
            <person name="Chiriac C."/>
            <person name="Salcher M."/>
            <person name="Ghai R."/>
            <person name="Kavagutti S V."/>
        </authorList>
    </citation>
    <scope>NUCLEOTIDE SEQUENCE</scope>
</reference>
<dbReference type="InterPro" id="IPR039528">
    <property type="entry name" value="DPM1-like"/>
</dbReference>
<dbReference type="GO" id="GO:0016020">
    <property type="term" value="C:membrane"/>
    <property type="evidence" value="ECO:0007669"/>
    <property type="project" value="GOC"/>
</dbReference>
<keyword evidence="3" id="KW-0808">Transferase</keyword>
<dbReference type="Pfam" id="PF00535">
    <property type="entry name" value="Glycos_transf_2"/>
    <property type="match status" value="1"/>
</dbReference>
<evidence type="ECO:0000256" key="1">
    <source>
        <dbReference type="ARBA" id="ARBA00006739"/>
    </source>
</evidence>
<comment type="similarity">
    <text evidence="1">Belongs to the glycosyltransferase 2 family.</text>
</comment>
<dbReference type="CDD" id="cd06442">
    <property type="entry name" value="DPM1_like"/>
    <property type="match status" value="1"/>
</dbReference>
<evidence type="ECO:0000313" key="5">
    <source>
        <dbReference type="EMBL" id="CAB4698639.1"/>
    </source>
</evidence>
<name>A0A6J6PIZ4_9ZZZZ</name>
<dbReference type="EMBL" id="CAEZXV010000031">
    <property type="protein sequence ID" value="CAB4698639.1"/>
    <property type="molecule type" value="Genomic_DNA"/>
</dbReference>
<dbReference type="FunFam" id="3.90.550.10:FF:000122">
    <property type="entry name" value="Dolichol-phosphate mannosyltransferase subunit 1"/>
    <property type="match status" value="1"/>
</dbReference>
<keyword evidence="2" id="KW-0328">Glycosyltransferase</keyword>
<evidence type="ECO:0000256" key="2">
    <source>
        <dbReference type="ARBA" id="ARBA00022676"/>
    </source>
</evidence>
<dbReference type="GO" id="GO:0009247">
    <property type="term" value="P:glycolipid biosynthetic process"/>
    <property type="evidence" value="ECO:0007669"/>
    <property type="project" value="TreeGrafter"/>
</dbReference>
<dbReference type="PANTHER" id="PTHR43398:SF1">
    <property type="entry name" value="DOLICHOL-PHOSPHATE MANNOSYLTRANSFERASE SUBUNIT 1"/>
    <property type="match status" value="1"/>
</dbReference>
<dbReference type="SUPFAM" id="SSF53448">
    <property type="entry name" value="Nucleotide-diphospho-sugar transferases"/>
    <property type="match status" value="1"/>
</dbReference>
<dbReference type="AlphaFoldDB" id="A0A6J6PIZ4"/>
<dbReference type="InterPro" id="IPR001173">
    <property type="entry name" value="Glyco_trans_2-like"/>
</dbReference>
<dbReference type="PANTHER" id="PTHR43398">
    <property type="entry name" value="DOLICHOL-PHOSPHATE MANNOSYLTRANSFERASE SUBUNIT 1"/>
    <property type="match status" value="1"/>
</dbReference>
<dbReference type="GO" id="GO:0004582">
    <property type="term" value="F:dolichyl-phosphate beta-D-mannosyltransferase activity"/>
    <property type="evidence" value="ECO:0007669"/>
    <property type="project" value="InterPro"/>
</dbReference>
<accession>A0A6J6PIZ4</accession>